<feature type="domain" description="EGF-like" evidence="14">
    <location>
        <begin position="276"/>
        <end position="308"/>
    </location>
</feature>
<evidence type="ECO:0000256" key="6">
    <source>
        <dbReference type="ARBA" id="ARBA00022536"/>
    </source>
</evidence>
<feature type="disulfide bond" evidence="12">
    <location>
        <begin position="333"/>
        <end position="342"/>
    </location>
</feature>
<dbReference type="Pfam" id="PF02019">
    <property type="entry name" value="WIF"/>
    <property type="match status" value="1"/>
</dbReference>
<gene>
    <name evidence="16" type="ORF">V9T40_000698</name>
</gene>
<evidence type="ECO:0000256" key="1">
    <source>
        <dbReference type="ARBA" id="ARBA00003309"/>
    </source>
</evidence>
<dbReference type="PROSITE" id="PS00022">
    <property type="entry name" value="EGF_1"/>
    <property type="match status" value="2"/>
</dbReference>
<evidence type="ECO:0000256" key="7">
    <source>
        <dbReference type="ARBA" id="ARBA00022687"/>
    </source>
</evidence>
<organism evidence="16 17">
    <name type="scientific">Parthenolecanium corni</name>
    <dbReference type="NCBI Taxonomy" id="536013"/>
    <lineage>
        <taxon>Eukaryota</taxon>
        <taxon>Metazoa</taxon>
        <taxon>Ecdysozoa</taxon>
        <taxon>Arthropoda</taxon>
        <taxon>Hexapoda</taxon>
        <taxon>Insecta</taxon>
        <taxon>Pterygota</taxon>
        <taxon>Neoptera</taxon>
        <taxon>Paraneoptera</taxon>
        <taxon>Hemiptera</taxon>
        <taxon>Sternorrhyncha</taxon>
        <taxon>Coccoidea</taxon>
        <taxon>Coccidae</taxon>
        <taxon>Parthenolecanium</taxon>
    </lineage>
</organism>
<dbReference type="InterPro" id="IPR003306">
    <property type="entry name" value="WIF"/>
</dbReference>
<comment type="subcellular location">
    <subcellularLocation>
        <location evidence="2">Secreted</location>
    </subcellularLocation>
</comment>
<dbReference type="Gene3D" id="2.60.40.2170">
    <property type="entry name" value="Wnt, WIF domain"/>
    <property type="match status" value="1"/>
</dbReference>
<evidence type="ECO:0000259" key="15">
    <source>
        <dbReference type="PROSITE" id="PS50814"/>
    </source>
</evidence>
<evidence type="ECO:0000256" key="10">
    <source>
        <dbReference type="ARBA" id="ARBA00023157"/>
    </source>
</evidence>
<feature type="domain" description="EGF-like" evidence="14">
    <location>
        <begin position="212"/>
        <end position="244"/>
    </location>
</feature>
<keyword evidence="5" id="KW-0964">Secreted</keyword>
<dbReference type="InterPro" id="IPR013309">
    <property type="entry name" value="Wnt-inh"/>
</dbReference>
<feature type="signal peptide" evidence="13">
    <location>
        <begin position="1"/>
        <end position="25"/>
    </location>
</feature>
<protein>
    <recommendedName>
        <fullName evidence="3">Wnt inhibitory factor 1</fullName>
    </recommendedName>
</protein>
<dbReference type="PROSITE" id="PS01186">
    <property type="entry name" value="EGF_2"/>
    <property type="match status" value="2"/>
</dbReference>
<dbReference type="Gene3D" id="2.10.25.10">
    <property type="entry name" value="Laminin"/>
    <property type="match status" value="5"/>
</dbReference>
<feature type="disulfide bond" evidence="12">
    <location>
        <begin position="298"/>
        <end position="307"/>
    </location>
</feature>
<feature type="disulfide bond" evidence="12">
    <location>
        <begin position="234"/>
        <end position="243"/>
    </location>
</feature>
<proteinExistence type="predicted"/>
<evidence type="ECO:0000256" key="3">
    <source>
        <dbReference type="ARBA" id="ARBA00013854"/>
    </source>
</evidence>
<keyword evidence="10 12" id="KW-1015">Disulfide bond</keyword>
<dbReference type="GO" id="GO:0005576">
    <property type="term" value="C:extracellular region"/>
    <property type="evidence" value="ECO:0007669"/>
    <property type="project" value="UniProtKB-SubCell"/>
</dbReference>
<comment type="caution">
    <text evidence="12">Lacks conserved residue(s) required for the propagation of feature annotation.</text>
</comment>
<dbReference type="InterPro" id="IPR013032">
    <property type="entry name" value="EGF-like_CS"/>
</dbReference>
<evidence type="ECO:0000313" key="17">
    <source>
        <dbReference type="Proteomes" id="UP001367676"/>
    </source>
</evidence>
<dbReference type="GO" id="GO:0005102">
    <property type="term" value="F:signaling receptor binding"/>
    <property type="evidence" value="ECO:0007669"/>
    <property type="project" value="TreeGrafter"/>
</dbReference>
<comment type="caution">
    <text evidence="16">The sequence shown here is derived from an EMBL/GenBank/DDBJ whole genome shotgun (WGS) entry which is preliminary data.</text>
</comment>
<dbReference type="PANTHER" id="PTHR14949:SF32">
    <property type="entry name" value="WNT INHIBITORY FACTOR 1"/>
    <property type="match status" value="1"/>
</dbReference>
<keyword evidence="6 12" id="KW-0245">EGF-like domain</keyword>
<feature type="disulfide bond" evidence="12">
    <location>
        <begin position="280"/>
        <end position="290"/>
    </location>
</feature>
<dbReference type="InterPro" id="IPR050969">
    <property type="entry name" value="Dev_Signal_Modulators"/>
</dbReference>
<evidence type="ECO:0000256" key="2">
    <source>
        <dbReference type="ARBA" id="ARBA00004613"/>
    </source>
</evidence>
<dbReference type="SUPFAM" id="SSF57196">
    <property type="entry name" value="EGF/Laminin"/>
    <property type="match status" value="1"/>
</dbReference>
<sequence length="377" mass="41909">MVKASRAYYRTIYFALLLILPGTSTKVEKPPLSEDLSLWIDSQQVKMYSGISMTIFAIVDGKVLPYILDPNFEKYLPTIPSEVGYVNFTWQSGVKKYFYNFDRLQSYDENILEAPIVSIPREGRIPRRAKVFSVLLPCSGHGSGTASFGIGLLIQSRKGRPLPGTPLRVKMRKECMIRGPDVECDKKCANGGWCNSEKICQCPEGYMGQHCNTALCYPACMNNGTCTAPGVCSCPTGYQGRHCEGGICFEKCLNGGKCVQKDTCDCSKGYYGLRCEFSKCIIPCLNGGRCKGVNKCRCPRGFRGDHCEIGQPTFNCSRPCRHGTCYANDVCVCDRGWTGKRCSQRKISSSEDLSIFDDEDDELPVNTHTSKKPKLFV</sequence>
<keyword evidence="8 13" id="KW-0732">Signal</keyword>
<feature type="chain" id="PRO_5043018070" description="Wnt inhibitory factor 1" evidence="13">
    <location>
        <begin position="26"/>
        <end position="377"/>
    </location>
</feature>
<dbReference type="PROSITE" id="PS50026">
    <property type="entry name" value="EGF_3"/>
    <property type="match status" value="3"/>
</dbReference>
<dbReference type="SMART" id="SM00181">
    <property type="entry name" value="EGF"/>
    <property type="match status" value="5"/>
</dbReference>
<dbReference type="AlphaFoldDB" id="A0AAN9TBL4"/>
<evidence type="ECO:0000256" key="5">
    <source>
        <dbReference type="ARBA" id="ARBA00022525"/>
    </source>
</evidence>
<dbReference type="InterPro" id="IPR038677">
    <property type="entry name" value="WIF_sf"/>
</dbReference>
<dbReference type="PRINTS" id="PR01901">
    <property type="entry name" value="WIFPROTEIN"/>
</dbReference>
<dbReference type="SMART" id="SM00469">
    <property type="entry name" value="WIF"/>
    <property type="match status" value="1"/>
</dbReference>
<evidence type="ECO:0000256" key="13">
    <source>
        <dbReference type="SAM" id="SignalP"/>
    </source>
</evidence>
<evidence type="ECO:0000256" key="9">
    <source>
        <dbReference type="ARBA" id="ARBA00022737"/>
    </source>
</evidence>
<keyword evidence="17" id="KW-1185">Reference proteome</keyword>
<dbReference type="GO" id="GO:0016055">
    <property type="term" value="P:Wnt signaling pathway"/>
    <property type="evidence" value="ECO:0007669"/>
    <property type="project" value="UniProtKB-KW"/>
</dbReference>
<evidence type="ECO:0000259" key="14">
    <source>
        <dbReference type="PROSITE" id="PS50026"/>
    </source>
</evidence>
<keyword evidence="9" id="KW-0677">Repeat</keyword>
<accession>A0AAN9TBL4</accession>
<evidence type="ECO:0000313" key="16">
    <source>
        <dbReference type="EMBL" id="KAK7580069.1"/>
    </source>
</evidence>
<evidence type="ECO:0000256" key="12">
    <source>
        <dbReference type="PROSITE-ProRule" id="PRU00076"/>
    </source>
</evidence>
<dbReference type="CDD" id="cd00054">
    <property type="entry name" value="EGF_CA"/>
    <property type="match status" value="1"/>
</dbReference>
<name>A0AAN9TBL4_9HEMI</name>
<dbReference type="InterPro" id="IPR058754">
    <property type="entry name" value="OTOGL-like_N"/>
</dbReference>
<feature type="domain" description="WIF" evidence="15">
    <location>
        <begin position="38"/>
        <end position="175"/>
    </location>
</feature>
<feature type="domain" description="EGF-like" evidence="14">
    <location>
        <begin position="312"/>
        <end position="343"/>
    </location>
</feature>
<evidence type="ECO:0000256" key="4">
    <source>
        <dbReference type="ARBA" id="ARBA00022473"/>
    </source>
</evidence>
<keyword evidence="11" id="KW-0325">Glycoprotein</keyword>
<dbReference type="Pfam" id="PF12661">
    <property type="entry name" value="hEGF"/>
    <property type="match status" value="2"/>
</dbReference>
<dbReference type="InterPro" id="IPR000742">
    <property type="entry name" value="EGF"/>
</dbReference>
<dbReference type="GO" id="GO:0009986">
    <property type="term" value="C:cell surface"/>
    <property type="evidence" value="ECO:0007669"/>
    <property type="project" value="TreeGrafter"/>
</dbReference>
<evidence type="ECO:0000256" key="11">
    <source>
        <dbReference type="ARBA" id="ARBA00023180"/>
    </source>
</evidence>
<dbReference type="PANTHER" id="PTHR14949">
    <property type="entry name" value="EGF-LIKE-DOMAIN, MULTIPLE 7, 8"/>
    <property type="match status" value="1"/>
</dbReference>
<evidence type="ECO:0000256" key="8">
    <source>
        <dbReference type="ARBA" id="ARBA00022729"/>
    </source>
</evidence>
<reference evidence="16 17" key="1">
    <citation type="submission" date="2024-03" db="EMBL/GenBank/DDBJ databases">
        <title>Adaptation during the transition from Ophiocordyceps entomopathogen to insect associate is accompanied by gene loss and intensified selection.</title>
        <authorList>
            <person name="Ward C.M."/>
            <person name="Onetto C.A."/>
            <person name="Borneman A.R."/>
        </authorList>
    </citation>
    <scope>NUCLEOTIDE SEQUENCE [LARGE SCALE GENOMIC DNA]</scope>
    <source>
        <strain evidence="16">AWRI1</strain>
        <tissue evidence="16">Single Adult Female</tissue>
    </source>
</reference>
<dbReference type="Pfam" id="PF25961">
    <property type="entry name" value="OTOGL_N"/>
    <property type="match status" value="1"/>
</dbReference>
<dbReference type="EMBL" id="JBBCAQ010000034">
    <property type="protein sequence ID" value="KAK7580069.1"/>
    <property type="molecule type" value="Genomic_DNA"/>
</dbReference>
<keyword evidence="7" id="KW-0879">Wnt signaling pathway</keyword>
<dbReference type="PROSITE" id="PS50814">
    <property type="entry name" value="WIF"/>
    <property type="match status" value="1"/>
</dbReference>
<keyword evidence="4" id="KW-0217">Developmental protein</keyword>
<comment type="function">
    <text evidence="1">Binds to WNT proteins and inhibits their activities. May be involved in mesoderm segmentation.</text>
</comment>
<feature type="disulfide bond" evidence="12">
    <location>
        <begin position="216"/>
        <end position="226"/>
    </location>
</feature>
<dbReference type="Proteomes" id="UP001367676">
    <property type="component" value="Unassembled WGS sequence"/>
</dbReference>